<feature type="transmembrane region" description="Helical" evidence="1">
    <location>
        <begin position="68"/>
        <end position="87"/>
    </location>
</feature>
<evidence type="ECO:0000259" key="2">
    <source>
        <dbReference type="PROSITE" id="PS50119"/>
    </source>
</evidence>
<proteinExistence type="predicted"/>
<dbReference type="InterPro" id="IPR002611">
    <property type="entry name" value="IstB_ATP-bd"/>
</dbReference>
<dbReference type="GO" id="GO:0005524">
    <property type="term" value="F:ATP binding"/>
    <property type="evidence" value="ECO:0007669"/>
    <property type="project" value="InterPro"/>
</dbReference>
<dbReference type="Pfam" id="PF01695">
    <property type="entry name" value="IstB_IS21"/>
    <property type="match status" value="1"/>
</dbReference>
<feature type="domain" description="B box-type" evidence="2">
    <location>
        <begin position="1"/>
        <end position="25"/>
    </location>
</feature>
<organism evidence="3 4">
    <name type="scientific">Acetitomaculum ruminis DSM 5522</name>
    <dbReference type="NCBI Taxonomy" id="1120918"/>
    <lineage>
        <taxon>Bacteria</taxon>
        <taxon>Bacillati</taxon>
        <taxon>Bacillota</taxon>
        <taxon>Clostridia</taxon>
        <taxon>Lachnospirales</taxon>
        <taxon>Lachnospiraceae</taxon>
        <taxon>Acetitomaculum</taxon>
    </lineage>
</organism>
<accession>A0A1I1AFM9</accession>
<gene>
    <name evidence="3" type="ORF">SAMN05216249_12631</name>
</gene>
<evidence type="ECO:0000313" key="3">
    <source>
        <dbReference type="EMBL" id="SFB36801.1"/>
    </source>
</evidence>
<dbReference type="RefSeq" id="WP_143088314.1">
    <property type="nucleotide sequence ID" value="NZ_FOJY01000026.1"/>
</dbReference>
<reference evidence="3 4" key="1">
    <citation type="submission" date="2016-10" db="EMBL/GenBank/DDBJ databases">
        <authorList>
            <person name="de Groot N.N."/>
        </authorList>
    </citation>
    <scope>NUCLEOTIDE SEQUENCE [LARGE SCALE GENOMIC DNA]</scope>
    <source>
        <strain evidence="3 4">DSM 5522</strain>
    </source>
</reference>
<dbReference type="InterPro" id="IPR000315">
    <property type="entry name" value="Znf_B-box"/>
</dbReference>
<dbReference type="PROSITE" id="PS50119">
    <property type="entry name" value="ZF_BBOX"/>
    <property type="match status" value="1"/>
</dbReference>
<evidence type="ECO:0000256" key="1">
    <source>
        <dbReference type="SAM" id="Phobius"/>
    </source>
</evidence>
<keyword evidence="1" id="KW-1133">Transmembrane helix</keyword>
<feature type="transmembrane region" description="Helical" evidence="1">
    <location>
        <begin position="93"/>
        <end position="124"/>
    </location>
</feature>
<dbReference type="Gene3D" id="3.40.50.300">
    <property type="entry name" value="P-loop containing nucleotide triphosphate hydrolases"/>
    <property type="match status" value="1"/>
</dbReference>
<dbReference type="Proteomes" id="UP000198838">
    <property type="component" value="Unassembled WGS sequence"/>
</dbReference>
<sequence length="172" mass="18992">MCYYHHDEPAVAKCVRCGKYLCQDCFDSYGVSKGKCAGQALCYDFTQQLISDDLAELEANKNIIKIQFILSLVGIGIGFILGLIIGIGEGNFISALVSAIFMAGIGGVFLTFLKAYLVVAWALININFSDWDSIFYDAIVANAILDRILHHSKVITINGRSYRIKDYVKSSE</sequence>
<dbReference type="STRING" id="1120918.SAMN05216249_12631"/>
<keyword evidence="4" id="KW-1185">Reference proteome</keyword>
<dbReference type="InterPro" id="IPR027417">
    <property type="entry name" value="P-loop_NTPase"/>
</dbReference>
<evidence type="ECO:0000313" key="4">
    <source>
        <dbReference type="Proteomes" id="UP000198838"/>
    </source>
</evidence>
<dbReference type="OrthoDB" id="9776217at2"/>
<name>A0A1I1AFM9_9FIRM</name>
<keyword evidence="1" id="KW-0812">Transmembrane</keyword>
<keyword evidence="1" id="KW-0472">Membrane</keyword>
<dbReference type="AlphaFoldDB" id="A0A1I1AFM9"/>
<dbReference type="GO" id="GO:0008270">
    <property type="term" value="F:zinc ion binding"/>
    <property type="evidence" value="ECO:0007669"/>
    <property type="project" value="InterPro"/>
</dbReference>
<protein>
    <submittedName>
        <fullName evidence="3">IstB-like ATP binding protein</fullName>
    </submittedName>
</protein>
<dbReference type="EMBL" id="FOJY01000026">
    <property type="protein sequence ID" value="SFB36801.1"/>
    <property type="molecule type" value="Genomic_DNA"/>
</dbReference>